<sequence length="167" mass="18976">MGAISPKLVRMGMFNNWDVSGGLSDFWGYIREPRPHRWTSWGVAIAFAIVLFWGFSKYLIPYEKPQPQIIYFENWTANRSEAEVHADWVARAKETTRENAKRRAEFQKLADMMGVEYDSTEADKVTRETLGEEADALAKSSTAAPPKRSTLAERAARRPQPAPPAQK</sequence>
<gene>
    <name evidence="3" type="ORF">SAMN06295937_101292</name>
</gene>
<organism evidence="3 4">
    <name type="scientific">Sphingopyxis flava</name>
    <dbReference type="NCBI Taxonomy" id="1507287"/>
    <lineage>
        <taxon>Bacteria</taxon>
        <taxon>Pseudomonadati</taxon>
        <taxon>Pseudomonadota</taxon>
        <taxon>Alphaproteobacteria</taxon>
        <taxon>Sphingomonadales</taxon>
        <taxon>Sphingomonadaceae</taxon>
        <taxon>Sphingopyxis</taxon>
    </lineage>
</organism>
<protein>
    <submittedName>
        <fullName evidence="3">Uncharacterized protein</fullName>
    </submittedName>
</protein>
<proteinExistence type="predicted"/>
<keyword evidence="4" id="KW-1185">Reference proteome</keyword>
<evidence type="ECO:0000256" key="2">
    <source>
        <dbReference type="SAM" id="Phobius"/>
    </source>
</evidence>
<feature type="transmembrane region" description="Helical" evidence="2">
    <location>
        <begin position="38"/>
        <end position="60"/>
    </location>
</feature>
<evidence type="ECO:0000313" key="4">
    <source>
        <dbReference type="Proteomes" id="UP000190044"/>
    </source>
</evidence>
<name>A0A1T5D238_9SPHN</name>
<evidence type="ECO:0000313" key="3">
    <source>
        <dbReference type="EMBL" id="SKB65739.1"/>
    </source>
</evidence>
<feature type="region of interest" description="Disordered" evidence="1">
    <location>
        <begin position="130"/>
        <end position="167"/>
    </location>
</feature>
<keyword evidence="2" id="KW-0472">Membrane</keyword>
<reference evidence="4" key="1">
    <citation type="submission" date="2017-02" db="EMBL/GenBank/DDBJ databases">
        <authorList>
            <person name="Varghese N."/>
            <person name="Submissions S."/>
        </authorList>
    </citation>
    <scope>NUCLEOTIDE SEQUENCE [LARGE SCALE GENOMIC DNA]</scope>
    <source>
        <strain evidence="4">R11H</strain>
    </source>
</reference>
<evidence type="ECO:0000256" key="1">
    <source>
        <dbReference type="SAM" id="MobiDB-lite"/>
    </source>
</evidence>
<keyword evidence="2" id="KW-0812">Transmembrane</keyword>
<dbReference type="AlphaFoldDB" id="A0A1T5D238"/>
<dbReference type="Proteomes" id="UP000190044">
    <property type="component" value="Unassembled WGS sequence"/>
</dbReference>
<keyword evidence="2" id="KW-1133">Transmembrane helix</keyword>
<accession>A0A1T5D238</accession>
<dbReference type="EMBL" id="FUYP01000012">
    <property type="protein sequence ID" value="SKB65739.1"/>
    <property type="molecule type" value="Genomic_DNA"/>
</dbReference>